<feature type="domain" description="KAP NTPase" evidence="2">
    <location>
        <begin position="3"/>
        <end position="305"/>
    </location>
</feature>
<name>A0A174YPB6_9FIRM</name>
<dbReference type="SUPFAM" id="SSF52540">
    <property type="entry name" value="P-loop containing nucleoside triphosphate hydrolases"/>
    <property type="match status" value="1"/>
</dbReference>
<evidence type="ECO:0000313" key="4">
    <source>
        <dbReference type="EMBL" id="MSC56793.1"/>
    </source>
</evidence>
<dbReference type="OrthoDB" id="88903at2"/>
<evidence type="ECO:0000313" key="3">
    <source>
        <dbReference type="EMBL" id="CUQ75337.1"/>
    </source>
</evidence>
<reference evidence="3 5" key="1">
    <citation type="submission" date="2015-09" db="EMBL/GenBank/DDBJ databases">
        <authorList>
            <consortium name="Pathogen Informatics"/>
        </authorList>
    </citation>
    <scope>NUCLEOTIDE SEQUENCE [LARGE SCALE GENOMIC DNA]</scope>
    <source>
        <strain evidence="3 5">2789STDY5834875</strain>
    </source>
</reference>
<sequence>MDIIEELKYYCNEPQPVGAIMLTGEWGCGKTYLLKNELTEIMKDTHIFIHLSLFGIESIEDIHKEVKKKWMYAMADSKHSLKISDNMKNVGKGLKNATESITDYLPETIGKITKGVLSINIIDFVSIKSQIGDKKVILIFDDLERANLSVIDLLGCINEYCENMHINTIVVANEEKIKQSANTKEITYDEIKEKIIQRTIRYIPNYSNIVASVIDGIIIPDGKDEEGFKKYKAFLKENENSINAIFSGYSSEKVSNEHMTSQRSQMCSGQEQDSENNKEQEVLKYRSHNIRSLKFAIEDFRRIYSILNEKKVDNKEKWLFSYLSYVLCYRAGMATDGQRYGTLFSDEKISIVYKGFYNEKYITGGIISWIRAGKWEEDVINAQIDYSVMRDKAKSPTDKVRVNSLLDIEESDIQEGFPILINEAYEGVLELRDYLGLILNSVLAREYNIKLPDINWGKICKGINIQIDKVIQSGEDKPHLKAIVSDYDNNSFSAEEMNAYKIIDEFVKSDKIIFEKNKNIYIRQMEINPLKALIQSQNMQLYSFDNKMANVTAEGFKKISNLERNDFIEYFKSMWMVNMQTSDYKKELSTYGFKTLQELMKQFLKECQEKSLYIVEIHTSSFIKVIEELIDNKEQEIE</sequence>
<evidence type="ECO:0000313" key="6">
    <source>
        <dbReference type="Proteomes" id="UP000481964"/>
    </source>
</evidence>
<reference evidence="4 6" key="2">
    <citation type="journal article" date="2019" name="Nat. Med.">
        <title>A library of human gut bacterial isolates paired with longitudinal multiomics data enables mechanistic microbiome research.</title>
        <authorList>
            <person name="Poyet M."/>
            <person name="Groussin M."/>
            <person name="Gibbons S.M."/>
            <person name="Avila-Pacheco J."/>
            <person name="Jiang X."/>
            <person name="Kearney S.M."/>
            <person name="Perrotta A.R."/>
            <person name="Berdy B."/>
            <person name="Zhao S."/>
            <person name="Lieberman T.D."/>
            <person name="Swanson P.K."/>
            <person name="Smith M."/>
            <person name="Roesemann S."/>
            <person name="Alexander J.E."/>
            <person name="Rich S.A."/>
            <person name="Livny J."/>
            <person name="Vlamakis H."/>
            <person name="Clish C."/>
            <person name="Bullock K."/>
            <person name="Deik A."/>
            <person name="Scott J."/>
            <person name="Pierce K.A."/>
            <person name="Xavier R.J."/>
            <person name="Alm E.J."/>
        </authorList>
    </citation>
    <scope>NUCLEOTIDE SEQUENCE [LARGE SCALE GENOMIC DNA]</scope>
    <source>
        <strain evidence="4 6">BIOML-A1</strain>
    </source>
</reference>
<dbReference type="AlphaFoldDB" id="A0A174YPB6"/>
<dbReference type="Proteomes" id="UP000095621">
    <property type="component" value="Unassembled WGS sequence"/>
</dbReference>
<dbReference type="InterPro" id="IPR027417">
    <property type="entry name" value="P-loop_NTPase"/>
</dbReference>
<dbReference type="EMBL" id="CZBU01000001">
    <property type="protein sequence ID" value="CUQ75337.1"/>
    <property type="molecule type" value="Genomic_DNA"/>
</dbReference>
<feature type="region of interest" description="Disordered" evidence="1">
    <location>
        <begin position="257"/>
        <end position="278"/>
    </location>
</feature>
<evidence type="ECO:0000259" key="2">
    <source>
        <dbReference type="Pfam" id="PF07693"/>
    </source>
</evidence>
<dbReference type="EMBL" id="WKRD01000003">
    <property type="protein sequence ID" value="MSC56793.1"/>
    <property type="molecule type" value="Genomic_DNA"/>
</dbReference>
<gene>
    <name evidence="3" type="ORF">ERS852490_00455</name>
    <name evidence="4" type="ORF">GKE48_04895</name>
</gene>
<dbReference type="RefSeq" id="WP_055214365.1">
    <property type="nucleotide sequence ID" value="NZ_CZBU01000001.1"/>
</dbReference>
<dbReference type="InterPro" id="IPR011646">
    <property type="entry name" value="KAP_P-loop"/>
</dbReference>
<proteinExistence type="predicted"/>
<evidence type="ECO:0000256" key="1">
    <source>
        <dbReference type="SAM" id="MobiDB-lite"/>
    </source>
</evidence>
<organism evidence="3 5">
    <name type="scientific">Lachnospira eligens</name>
    <dbReference type="NCBI Taxonomy" id="39485"/>
    <lineage>
        <taxon>Bacteria</taxon>
        <taxon>Bacillati</taxon>
        <taxon>Bacillota</taxon>
        <taxon>Clostridia</taxon>
        <taxon>Lachnospirales</taxon>
        <taxon>Lachnospiraceae</taxon>
        <taxon>Lachnospira</taxon>
    </lineage>
</organism>
<protein>
    <submittedName>
        <fullName evidence="3">KAP family P-loop domain</fullName>
    </submittedName>
</protein>
<accession>A0A174YPB6</accession>
<evidence type="ECO:0000313" key="5">
    <source>
        <dbReference type="Proteomes" id="UP000095621"/>
    </source>
</evidence>
<dbReference type="Pfam" id="PF07693">
    <property type="entry name" value="KAP_NTPase"/>
    <property type="match status" value="1"/>
</dbReference>
<dbReference type="Proteomes" id="UP000481964">
    <property type="component" value="Unassembled WGS sequence"/>
</dbReference>
<dbReference type="Gene3D" id="3.40.50.300">
    <property type="entry name" value="P-loop containing nucleotide triphosphate hydrolases"/>
    <property type="match status" value="1"/>
</dbReference>
<feature type="compositionally biased region" description="Polar residues" evidence="1">
    <location>
        <begin position="257"/>
        <end position="271"/>
    </location>
</feature>